<dbReference type="InterPro" id="IPR006143">
    <property type="entry name" value="RND_pump_MFP"/>
</dbReference>
<dbReference type="RefSeq" id="WP_144233397.1">
    <property type="nucleotide sequence ID" value="NZ_QMIF01000001.1"/>
</dbReference>
<gene>
    <name evidence="6" type="ORF">DQK91_00095</name>
</gene>
<organism evidence="6 7">
    <name type="scientific">Oceanidesulfovibrio marinus</name>
    <dbReference type="NCBI Taxonomy" id="370038"/>
    <lineage>
        <taxon>Bacteria</taxon>
        <taxon>Pseudomonadati</taxon>
        <taxon>Thermodesulfobacteriota</taxon>
        <taxon>Desulfovibrionia</taxon>
        <taxon>Desulfovibrionales</taxon>
        <taxon>Desulfovibrionaceae</taxon>
        <taxon>Oceanidesulfovibrio</taxon>
    </lineage>
</organism>
<evidence type="ECO:0000259" key="4">
    <source>
        <dbReference type="Pfam" id="PF25917"/>
    </source>
</evidence>
<dbReference type="Proteomes" id="UP000434052">
    <property type="component" value="Unassembled WGS sequence"/>
</dbReference>
<evidence type="ECO:0000256" key="1">
    <source>
        <dbReference type="ARBA" id="ARBA00009477"/>
    </source>
</evidence>
<dbReference type="OrthoDB" id="9784484at2"/>
<proteinExistence type="inferred from homology"/>
<dbReference type="Gene3D" id="2.40.30.170">
    <property type="match status" value="1"/>
</dbReference>
<evidence type="ECO:0000256" key="2">
    <source>
        <dbReference type="SAM" id="Coils"/>
    </source>
</evidence>
<dbReference type="NCBIfam" id="TIGR01730">
    <property type="entry name" value="RND_mfp"/>
    <property type="match status" value="1"/>
</dbReference>
<dbReference type="GO" id="GO:1990281">
    <property type="term" value="C:efflux pump complex"/>
    <property type="evidence" value="ECO:0007669"/>
    <property type="project" value="TreeGrafter"/>
</dbReference>
<evidence type="ECO:0000259" key="5">
    <source>
        <dbReference type="Pfam" id="PF25954"/>
    </source>
</evidence>
<feature type="domain" description="Multidrug resistance protein MdtA-like alpha-helical hairpin" evidence="3">
    <location>
        <begin position="99"/>
        <end position="169"/>
    </location>
</feature>
<keyword evidence="2" id="KW-0175">Coiled coil</keyword>
<feature type="domain" description="Multidrug resistance protein MdtA-like barrel-sandwich hybrid" evidence="4">
    <location>
        <begin position="60"/>
        <end position="200"/>
    </location>
</feature>
<feature type="domain" description="CusB-like beta-barrel" evidence="5">
    <location>
        <begin position="215"/>
        <end position="283"/>
    </location>
</feature>
<dbReference type="Gene3D" id="2.40.420.20">
    <property type="match status" value="1"/>
</dbReference>
<dbReference type="Gene3D" id="1.10.287.470">
    <property type="entry name" value="Helix hairpin bin"/>
    <property type="match status" value="1"/>
</dbReference>
<dbReference type="PANTHER" id="PTHR30469:SF33">
    <property type="entry name" value="SLR1207 PROTEIN"/>
    <property type="match status" value="1"/>
</dbReference>
<dbReference type="Pfam" id="PF25954">
    <property type="entry name" value="Beta-barrel_RND_2"/>
    <property type="match status" value="1"/>
</dbReference>
<dbReference type="InterPro" id="IPR058624">
    <property type="entry name" value="MdtA-like_HH"/>
</dbReference>
<dbReference type="InterPro" id="IPR058625">
    <property type="entry name" value="MdtA-like_BSH"/>
</dbReference>
<dbReference type="PANTHER" id="PTHR30469">
    <property type="entry name" value="MULTIDRUG RESISTANCE PROTEIN MDTA"/>
    <property type="match status" value="1"/>
</dbReference>
<comment type="similarity">
    <text evidence="1">Belongs to the membrane fusion protein (MFP) (TC 8.A.1) family.</text>
</comment>
<evidence type="ECO:0000259" key="3">
    <source>
        <dbReference type="Pfam" id="PF25876"/>
    </source>
</evidence>
<dbReference type="EMBL" id="QMIF01000001">
    <property type="protein sequence ID" value="TVM36360.1"/>
    <property type="molecule type" value="Genomic_DNA"/>
</dbReference>
<dbReference type="GO" id="GO:0015562">
    <property type="term" value="F:efflux transmembrane transporter activity"/>
    <property type="evidence" value="ECO:0007669"/>
    <property type="project" value="TreeGrafter"/>
</dbReference>
<evidence type="ECO:0000313" key="6">
    <source>
        <dbReference type="EMBL" id="TVM36360.1"/>
    </source>
</evidence>
<dbReference type="SUPFAM" id="SSF111369">
    <property type="entry name" value="HlyD-like secretion proteins"/>
    <property type="match status" value="1"/>
</dbReference>
<sequence length="371" mass="41236">MRTLLVLILLAALAGGGWWWYQHRDVTGDIRVLDTATLDYGEVREVLEATGIIKSQVGAVVKIGVRATGEIVNLPFRVGDHVDKGQLIAAIDDRELQAQLKQTQADLDMAKAKAQYTQRNMERQRELYNKKLVDRDTLENAIQTADTAKAEVDRREAEIEALRVRISYTRIYSPIDGVVSQVSAQEGETVVTGLQVANLITVLDPTRLEMWIYMDETDVGRVKPGQKVEFTVDAYPDRTFESEVDQIYPEPEIRDNIVYYQVLCHISKEQAELLRPEMTTQCRVIVTTKDHVLALPNTALKWVAGEQAVFRTTGQGENATVEKITERNGLKLGLKGLTHSEVTSGLSAGDRVATQLVLPQQQPAPAGGGSR</sequence>
<dbReference type="Pfam" id="PF25876">
    <property type="entry name" value="HH_MFP_RND"/>
    <property type="match status" value="1"/>
</dbReference>
<feature type="coiled-coil region" evidence="2">
    <location>
        <begin position="93"/>
        <end position="165"/>
    </location>
</feature>
<dbReference type="Pfam" id="PF25917">
    <property type="entry name" value="BSH_RND"/>
    <property type="match status" value="1"/>
</dbReference>
<comment type="caution">
    <text evidence="6">The sequence shown here is derived from an EMBL/GenBank/DDBJ whole genome shotgun (WGS) entry which is preliminary data.</text>
</comment>
<protein>
    <submittedName>
        <fullName evidence="6">Efflux transporter periplasmic adaptor subunit</fullName>
    </submittedName>
</protein>
<dbReference type="Gene3D" id="2.40.50.100">
    <property type="match status" value="1"/>
</dbReference>
<evidence type="ECO:0000313" key="7">
    <source>
        <dbReference type="Proteomes" id="UP000434052"/>
    </source>
</evidence>
<name>A0A6P1ZLI0_9BACT</name>
<accession>A0A6P1ZLI0</accession>
<dbReference type="InterPro" id="IPR058792">
    <property type="entry name" value="Beta-barrel_RND_2"/>
</dbReference>
<reference evidence="6 7" key="1">
    <citation type="submission" date="2018-06" db="EMBL/GenBank/DDBJ databases">
        <title>Complete genome of Desulfovibrio marinus P48SEP.</title>
        <authorList>
            <person name="Crispim J.S."/>
            <person name="Vidigal P.M.P."/>
            <person name="Silva L.C.F."/>
            <person name="Araujo L.C."/>
            <person name="Laguardia C.N."/>
            <person name="Dias R.S."/>
            <person name="Sousa M.P."/>
            <person name="Paula S.O."/>
            <person name="Silva C."/>
        </authorList>
    </citation>
    <scope>NUCLEOTIDE SEQUENCE [LARGE SCALE GENOMIC DNA]</scope>
    <source>
        <strain evidence="6 7">P48SEP</strain>
    </source>
</reference>
<dbReference type="AlphaFoldDB" id="A0A6P1ZLI0"/>